<dbReference type="Proteomes" id="UP000240493">
    <property type="component" value="Unassembled WGS sequence"/>
</dbReference>
<evidence type="ECO:0000313" key="2">
    <source>
        <dbReference type="EMBL" id="PTB41059.1"/>
    </source>
</evidence>
<evidence type="ECO:0000256" key="1">
    <source>
        <dbReference type="SAM" id="MobiDB-lite"/>
    </source>
</evidence>
<dbReference type="EMBL" id="KZ679262">
    <property type="protein sequence ID" value="PTB41059.1"/>
    <property type="molecule type" value="Genomic_DNA"/>
</dbReference>
<reference evidence="2 3" key="1">
    <citation type="submission" date="2016-07" db="EMBL/GenBank/DDBJ databases">
        <title>Multiple horizontal gene transfer events from other fungi enriched the ability of initially mycotrophic Trichoderma (Ascomycota) to feed on dead plant biomass.</title>
        <authorList>
            <consortium name="DOE Joint Genome Institute"/>
            <person name="Aerts A."/>
            <person name="Atanasova L."/>
            <person name="Chenthamara K."/>
            <person name="Zhang J."/>
            <person name="Grujic M."/>
            <person name="Henrissat B."/>
            <person name="Kuo A."/>
            <person name="Salamov A."/>
            <person name="Lipzen A."/>
            <person name="Labutti K."/>
            <person name="Barry K."/>
            <person name="Miao Y."/>
            <person name="Rahimi M.J."/>
            <person name="Shen Q."/>
            <person name="Grigoriev I.V."/>
            <person name="Kubicek C.P."/>
            <person name="Druzhinina I.S."/>
        </authorList>
    </citation>
    <scope>NUCLEOTIDE SEQUENCE [LARGE SCALE GENOMIC DNA]</scope>
    <source>
        <strain evidence="2 3">CBS 433.97</strain>
    </source>
</reference>
<dbReference type="AlphaFoldDB" id="A0A2T3Z8B7"/>
<keyword evidence="3" id="KW-1185">Reference proteome</keyword>
<name>A0A2T3Z8B7_TRIA4</name>
<gene>
    <name evidence="2" type="ORF">M441DRAFT_416903</name>
</gene>
<evidence type="ECO:0000313" key="3">
    <source>
        <dbReference type="Proteomes" id="UP000240493"/>
    </source>
</evidence>
<organism evidence="2 3">
    <name type="scientific">Trichoderma asperellum (strain ATCC 204424 / CBS 433.97 / NBRC 101777)</name>
    <dbReference type="NCBI Taxonomy" id="1042311"/>
    <lineage>
        <taxon>Eukaryota</taxon>
        <taxon>Fungi</taxon>
        <taxon>Dikarya</taxon>
        <taxon>Ascomycota</taxon>
        <taxon>Pezizomycotina</taxon>
        <taxon>Sordariomycetes</taxon>
        <taxon>Hypocreomycetidae</taxon>
        <taxon>Hypocreales</taxon>
        <taxon>Hypocreaceae</taxon>
        <taxon>Trichoderma</taxon>
    </lineage>
</organism>
<sequence length="158" mass="17810">MYIEASRASPFSLRTVLSPDERKPNPSLVTSQHRNPAAGSINLQLLRHHHHRPSKPLHALPLGLAGMQMQPRNPIGRGSITRHTTRRSRTTCVQPAAHRQYGEMQLSRPRFVLHLHDAFFLSPWQRLVPSRGHLTAANTSPAAQWFDIRGSKYVPVNA</sequence>
<protein>
    <submittedName>
        <fullName evidence="2">Uncharacterized protein</fullName>
    </submittedName>
</protein>
<feature type="region of interest" description="Disordered" evidence="1">
    <location>
        <begin position="14"/>
        <end position="36"/>
    </location>
</feature>
<accession>A0A2T3Z8B7</accession>
<proteinExistence type="predicted"/>